<dbReference type="PANTHER" id="PTHR34853">
    <property type="match status" value="1"/>
</dbReference>
<evidence type="ECO:0000256" key="1">
    <source>
        <dbReference type="SAM" id="SignalP"/>
    </source>
</evidence>
<proteinExistence type="predicted"/>
<dbReference type="Pfam" id="PF00326">
    <property type="entry name" value="Peptidase_S9"/>
    <property type="match status" value="1"/>
</dbReference>
<reference evidence="3 4" key="1">
    <citation type="submission" date="2024-03" db="EMBL/GenBank/DDBJ databases">
        <title>Novel species of the genus Variovorax.</title>
        <authorList>
            <person name="Liu Q."/>
            <person name="Xin Y.-H."/>
        </authorList>
    </citation>
    <scope>NUCLEOTIDE SEQUENCE [LARGE SCALE GENOMIC DNA]</scope>
    <source>
        <strain evidence="3 4">KACC 18899</strain>
    </source>
</reference>
<name>A0ABU8V9U0_9BURK</name>
<keyword evidence="1" id="KW-0732">Signal</keyword>
<comment type="caution">
    <text evidence="3">The sequence shown here is derived from an EMBL/GenBank/DDBJ whole genome shotgun (WGS) entry which is preliminary data.</text>
</comment>
<dbReference type="PROSITE" id="PS51257">
    <property type="entry name" value="PROKAR_LIPOPROTEIN"/>
    <property type="match status" value="1"/>
</dbReference>
<feature type="signal peptide" evidence="1">
    <location>
        <begin position="1"/>
        <end position="22"/>
    </location>
</feature>
<keyword evidence="4" id="KW-1185">Reference proteome</keyword>
<feature type="chain" id="PRO_5046120262" evidence="1">
    <location>
        <begin position="23"/>
        <end position="525"/>
    </location>
</feature>
<dbReference type="Proteomes" id="UP001365846">
    <property type="component" value="Unassembled WGS sequence"/>
</dbReference>
<dbReference type="SUPFAM" id="SSF53474">
    <property type="entry name" value="alpha/beta-Hydrolases"/>
    <property type="match status" value="1"/>
</dbReference>
<dbReference type="InterPro" id="IPR001375">
    <property type="entry name" value="Peptidase_S9_cat"/>
</dbReference>
<dbReference type="PANTHER" id="PTHR34853:SF1">
    <property type="entry name" value="LIPASE 5"/>
    <property type="match status" value="1"/>
</dbReference>
<organism evidence="3 4">
    <name type="scientific">Variovorax ureilyticus</name>
    <dbReference type="NCBI Taxonomy" id="1836198"/>
    <lineage>
        <taxon>Bacteria</taxon>
        <taxon>Pseudomonadati</taxon>
        <taxon>Pseudomonadota</taxon>
        <taxon>Betaproteobacteria</taxon>
        <taxon>Burkholderiales</taxon>
        <taxon>Comamonadaceae</taxon>
        <taxon>Variovorax</taxon>
    </lineage>
</organism>
<accession>A0ABU8V9U0</accession>
<protein>
    <submittedName>
        <fullName evidence="3">Prolyl oligopeptidase family serine peptidase</fullName>
    </submittedName>
</protein>
<dbReference type="InterPro" id="IPR005152">
    <property type="entry name" value="Lipase_secreted"/>
</dbReference>
<evidence type="ECO:0000313" key="3">
    <source>
        <dbReference type="EMBL" id="MEJ8810423.1"/>
    </source>
</evidence>
<dbReference type="RefSeq" id="WP_340355746.1">
    <property type="nucleotide sequence ID" value="NZ_JBBKZU010000002.1"/>
</dbReference>
<sequence>MTRPAARFVVPALAASCLLAMSGCGGGGSGNNSALALAVNGANTTPQRGTALNTVPDRVVRLSVEQFKTLLEADSTGKRVEQAAGVPKCGIDVRYLQYQTVGAKGESVPASGAIMLPAGTDPACNGPRPIVLYGHGTATDRNYDISNITNVNQPAAAEGVIVAAMFAAQGYIVVAPNYAGYDKSSLPYHPFLNADQQGKEMIDALRAARSTLAALSASDAGSLLVTGYSEGGYAALAAHREMQATGMPVTASAPMSAPTAVSLQIDYTASGLPGLNSTVFFPLITTSWQKQFGGIYTNTREIYEDAYANGIDTLLPSYLSREDLFATGKLPRYAFFPADATPGPLNDSVAVNYGANNLVRQSYLTAWFNDVKANPCPGNVLPATQASFNTASPLACAPALGLRKAAVANDLRNWLPVRPVLMCGGSNDPTVNFNSSLATAGYFRARGMPATSLSVVDLESTGVNDAYAAARAGFAQAKAQKLASSTGTDAERNQSVAFAYHAELVPAYCMQSVKVFFEGVLNAGG</sequence>
<gene>
    <name evidence="3" type="ORF">WKW77_05040</name>
</gene>
<evidence type="ECO:0000313" key="4">
    <source>
        <dbReference type="Proteomes" id="UP001365846"/>
    </source>
</evidence>
<evidence type="ECO:0000259" key="2">
    <source>
        <dbReference type="Pfam" id="PF00326"/>
    </source>
</evidence>
<feature type="domain" description="Peptidase S9 prolyl oligopeptidase catalytic" evidence="2">
    <location>
        <begin position="163"/>
        <end position="240"/>
    </location>
</feature>
<dbReference type="EMBL" id="JBBKZU010000002">
    <property type="protein sequence ID" value="MEJ8810423.1"/>
    <property type="molecule type" value="Genomic_DNA"/>
</dbReference>
<dbReference type="Gene3D" id="3.40.50.1820">
    <property type="entry name" value="alpha/beta hydrolase"/>
    <property type="match status" value="2"/>
</dbReference>
<dbReference type="InterPro" id="IPR029058">
    <property type="entry name" value="AB_hydrolase_fold"/>
</dbReference>